<dbReference type="Proteomes" id="UP000825799">
    <property type="component" value="Chromosome"/>
</dbReference>
<evidence type="ECO:0000313" key="2">
    <source>
        <dbReference type="EMBL" id="QYO77303.1"/>
    </source>
</evidence>
<feature type="region of interest" description="Disordered" evidence="1">
    <location>
        <begin position="75"/>
        <end position="94"/>
    </location>
</feature>
<proteinExistence type="predicted"/>
<name>A0ABX8WEI2_9HYPH</name>
<protein>
    <recommendedName>
        <fullName evidence="4">Terminase small subunit</fullName>
    </recommendedName>
</protein>
<accession>A0ABX8WEI2</accession>
<reference evidence="2 3" key="1">
    <citation type="submission" date="2021-08" db="EMBL/GenBank/DDBJ databases">
        <title>Devosia salina sp. nov., isolated from the South China Sea sediment.</title>
        <authorList>
            <person name="Zhou Z."/>
        </authorList>
    </citation>
    <scope>NUCLEOTIDE SEQUENCE [LARGE SCALE GENOMIC DNA]</scope>
    <source>
        <strain evidence="2 3">SCS-3</strain>
    </source>
</reference>
<gene>
    <name evidence="2" type="ORF">K1X15_01580</name>
</gene>
<organism evidence="2 3">
    <name type="scientific">Devosia salina</name>
    <dbReference type="NCBI Taxonomy" id="2860336"/>
    <lineage>
        <taxon>Bacteria</taxon>
        <taxon>Pseudomonadati</taxon>
        <taxon>Pseudomonadota</taxon>
        <taxon>Alphaproteobacteria</taxon>
        <taxon>Hyphomicrobiales</taxon>
        <taxon>Devosiaceae</taxon>
        <taxon>Devosia</taxon>
    </lineage>
</organism>
<feature type="compositionally biased region" description="Polar residues" evidence="1">
    <location>
        <begin position="78"/>
        <end position="94"/>
    </location>
</feature>
<evidence type="ECO:0008006" key="4">
    <source>
        <dbReference type="Google" id="ProtNLM"/>
    </source>
</evidence>
<evidence type="ECO:0000256" key="1">
    <source>
        <dbReference type="SAM" id="MobiDB-lite"/>
    </source>
</evidence>
<dbReference type="RefSeq" id="WP_220305764.1">
    <property type="nucleotide sequence ID" value="NZ_CP080590.1"/>
</dbReference>
<evidence type="ECO:0000313" key="3">
    <source>
        <dbReference type="Proteomes" id="UP000825799"/>
    </source>
</evidence>
<sequence length="94" mass="10492">MSADDAKLRPNNPPTKTIPRDVDHCERYLDRLALVVERAGRNAAAFVPIVRRLERELAEAKADEEVLAKLRARLRAGSANTRQTNPQDITGDSE</sequence>
<keyword evidence="3" id="KW-1185">Reference proteome</keyword>
<dbReference type="EMBL" id="CP080590">
    <property type="protein sequence ID" value="QYO77303.1"/>
    <property type="molecule type" value="Genomic_DNA"/>
</dbReference>
<feature type="region of interest" description="Disordered" evidence="1">
    <location>
        <begin position="1"/>
        <end position="20"/>
    </location>
</feature>